<comment type="function">
    <text evidence="2">Functions as an E3 ubiquitin ligase.</text>
</comment>
<gene>
    <name evidence="4" type="ORF">GH714_033947</name>
</gene>
<keyword evidence="2" id="KW-0808">Transferase</keyword>
<evidence type="ECO:0000259" key="3">
    <source>
        <dbReference type="Pfam" id="PF25598"/>
    </source>
</evidence>
<feature type="domain" description="U-box" evidence="3">
    <location>
        <begin position="7"/>
        <end position="274"/>
    </location>
</feature>
<proteinExistence type="predicted"/>
<comment type="catalytic activity">
    <reaction evidence="2">
        <text>S-ubiquitinyl-[E2 ubiquitin-conjugating enzyme]-L-cysteine + [acceptor protein]-L-lysine = [E2 ubiquitin-conjugating enzyme]-L-cysteine + N(6)-ubiquitinyl-[acceptor protein]-L-lysine.</text>
        <dbReference type="EC" id="2.3.2.27"/>
    </reaction>
</comment>
<evidence type="ECO:0000313" key="5">
    <source>
        <dbReference type="Proteomes" id="UP000467840"/>
    </source>
</evidence>
<dbReference type="GO" id="GO:0061630">
    <property type="term" value="F:ubiquitin protein ligase activity"/>
    <property type="evidence" value="ECO:0007669"/>
    <property type="project" value="UniProtKB-UniRule"/>
</dbReference>
<protein>
    <recommendedName>
        <fullName evidence="2 3">U-box domain-containing protein</fullName>
        <ecNumber evidence="2">2.3.2.27</ecNumber>
    </recommendedName>
    <alternativeName>
        <fullName evidence="2">RING-type E3 ubiquitin transferase PUB</fullName>
    </alternativeName>
</protein>
<dbReference type="Proteomes" id="UP000467840">
    <property type="component" value="Chromosome 12"/>
</dbReference>
<evidence type="ECO:0000256" key="1">
    <source>
        <dbReference type="ARBA" id="ARBA00022786"/>
    </source>
</evidence>
<reference evidence="4 5" key="1">
    <citation type="journal article" date="2020" name="Mol. Plant">
        <title>The Chromosome-Based Rubber Tree Genome Provides New Insights into Spurge Genome Evolution and Rubber Biosynthesis.</title>
        <authorList>
            <person name="Liu J."/>
            <person name="Shi C."/>
            <person name="Shi C.C."/>
            <person name="Li W."/>
            <person name="Zhang Q.J."/>
            <person name="Zhang Y."/>
            <person name="Li K."/>
            <person name="Lu H.F."/>
            <person name="Shi C."/>
            <person name="Zhu S.T."/>
            <person name="Xiao Z.Y."/>
            <person name="Nan H."/>
            <person name="Yue Y."/>
            <person name="Zhu X.G."/>
            <person name="Wu Y."/>
            <person name="Hong X.N."/>
            <person name="Fan G.Y."/>
            <person name="Tong Y."/>
            <person name="Zhang D."/>
            <person name="Mao C.L."/>
            <person name="Liu Y.L."/>
            <person name="Hao S.J."/>
            <person name="Liu W.Q."/>
            <person name="Lv M.Q."/>
            <person name="Zhang H.B."/>
            <person name="Liu Y."/>
            <person name="Hu-Tang G.R."/>
            <person name="Wang J.P."/>
            <person name="Wang J.H."/>
            <person name="Sun Y.H."/>
            <person name="Ni S.B."/>
            <person name="Chen W.B."/>
            <person name="Zhang X.C."/>
            <person name="Jiao Y.N."/>
            <person name="Eichler E.E."/>
            <person name="Li G.H."/>
            <person name="Liu X."/>
            <person name="Gao L.Z."/>
        </authorList>
    </citation>
    <scope>NUCLEOTIDE SEQUENCE [LARGE SCALE GENOMIC DNA]</scope>
    <source>
        <strain evidence="5">cv. GT1</strain>
        <tissue evidence="4">Leaf</tissue>
    </source>
</reference>
<comment type="pathway">
    <text evidence="2">Protein modification; protein ubiquitination.</text>
</comment>
<dbReference type="EC" id="2.3.2.27" evidence="2"/>
<organism evidence="4 5">
    <name type="scientific">Hevea brasiliensis</name>
    <name type="common">Para rubber tree</name>
    <name type="synonym">Siphonia brasiliensis</name>
    <dbReference type="NCBI Taxonomy" id="3981"/>
    <lineage>
        <taxon>Eukaryota</taxon>
        <taxon>Viridiplantae</taxon>
        <taxon>Streptophyta</taxon>
        <taxon>Embryophyta</taxon>
        <taxon>Tracheophyta</taxon>
        <taxon>Spermatophyta</taxon>
        <taxon>Magnoliopsida</taxon>
        <taxon>eudicotyledons</taxon>
        <taxon>Gunneridae</taxon>
        <taxon>Pentapetalae</taxon>
        <taxon>rosids</taxon>
        <taxon>fabids</taxon>
        <taxon>Malpighiales</taxon>
        <taxon>Euphorbiaceae</taxon>
        <taxon>Crotonoideae</taxon>
        <taxon>Micrandreae</taxon>
        <taxon>Hevea</taxon>
    </lineage>
</organism>
<dbReference type="AlphaFoldDB" id="A0A6A6K931"/>
<comment type="caution">
    <text evidence="4">The sequence shown here is derived from an EMBL/GenBank/DDBJ whole genome shotgun (WGS) entry which is preliminary data.</text>
</comment>
<dbReference type="InterPro" id="IPR016024">
    <property type="entry name" value="ARM-type_fold"/>
</dbReference>
<sequence>MDGFVPMLLDFLADNKSIDFIEQVIRVLDLILIKIGDYKELMTLLLKNKNIDCLSSLLLVFQRGRSIHSRIGSVRIVESIAMDGESNLLIAEKDGLLPELVKSIGLENYPSLIEASLSCLIAISKARRVKVKLVHLKTIPELRNILTADPNTGVSNLITEKALKLLETVSSCKEGRVEMCSDMACIEAVVQKVFKVSVEATEHAVTILWSICYLSRDVNAREAVTNSNGLTKILLLMQSNCSPTVRQMAGDLLKIFRVNSKSCLSSYDTKTTHIMPF</sequence>
<dbReference type="Pfam" id="PF25598">
    <property type="entry name" value="ARM_PUB"/>
    <property type="match status" value="1"/>
</dbReference>
<dbReference type="InterPro" id="IPR045185">
    <property type="entry name" value="PUB22/23/24-like"/>
</dbReference>
<dbReference type="Gene3D" id="1.25.10.10">
    <property type="entry name" value="Leucine-rich Repeat Variant"/>
    <property type="match status" value="1"/>
</dbReference>
<name>A0A6A6K931_HEVBR</name>
<dbReference type="PANTHER" id="PTHR22849">
    <property type="entry name" value="WDSAM1 PROTEIN"/>
    <property type="match status" value="1"/>
</dbReference>
<keyword evidence="5" id="KW-1185">Reference proteome</keyword>
<dbReference type="EMBL" id="JAAGAX010000018">
    <property type="protein sequence ID" value="KAF2284974.1"/>
    <property type="molecule type" value="Genomic_DNA"/>
</dbReference>
<accession>A0A6A6K931</accession>
<evidence type="ECO:0000313" key="4">
    <source>
        <dbReference type="EMBL" id="KAF2284974.1"/>
    </source>
</evidence>
<dbReference type="PANTHER" id="PTHR22849:SF20">
    <property type="entry name" value="U-BOX DOMAIN-CONTAINING PROTEIN 27-RELATED"/>
    <property type="match status" value="1"/>
</dbReference>
<dbReference type="InterPro" id="IPR011989">
    <property type="entry name" value="ARM-like"/>
</dbReference>
<evidence type="ECO:0000256" key="2">
    <source>
        <dbReference type="RuleBase" id="RU369093"/>
    </source>
</evidence>
<dbReference type="GO" id="GO:0016567">
    <property type="term" value="P:protein ubiquitination"/>
    <property type="evidence" value="ECO:0007669"/>
    <property type="project" value="UniProtKB-UniRule"/>
</dbReference>
<keyword evidence="1 2" id="KW-0833">Ubl conjugation pathway</keyword>
<dbReference type="SUPFAM" id="SSF48371">
    <property type="entry name" value="ARM repeat"/>
    <property type="match status" value="1"/>
</dbReference>
<dbReference type="InterPro" id="IPR058678">
    <property type="entry name" value="ARM_PUB"/>
</dbReference>